<feature type="transmembrane region" description="Helical" evidence="1">
    <location>
        <begin position="30"/>
        <end position="51"/>
    </location>
</feature>
<evidence type="ECO:0000313" key="2">
    <source>
        <dbReference type="EMBL" id="MBO2449288.1"/>
    </source>
</evidence>
<keyword evidence="1" id="KW-0472">Membrane</keyword>
<evidence type="ECO:0000256" key="1">
    <source>
        <dbReference type="SAM" id="Phobius"/>
    </source>
</evidence>
<dbReference type="Proteomes" id="UP000669179">
    <property type="component" value="Unassembled WGS sequence"/>
</dbReference>
<dbReference type="EMBL" id="JAGEOJ010000007">
    <property type="protein sequence ID" value="MBO2449288.1"/>
    <property type="molecule type" value="Genomic_DNA"/>
</dbReference>
<name>A0A939T4C3_9ACTN</name>
<protein>
    <submittedName>
        <fullName evidence="2">Uncharacterized protein</fullName>
    </submittedName>
</protein>
<organism evidence="2 3">
    <name type="scientific">Actinomadura barringtoniae</name>
    <dbReference type="NCBI Taxonomy" id="1427535"/>
    <lineage>
        <taxon>Bacteria</taxon>
        <taxon>Bacillati</taxon>
        <taxon>Actinomycetota</taxon>
        <taxon>Actinomycetes</taxon>
        <taxon>Streptosporangiales</taxon>
        <taxon>Thermomonosporaceae</taxon>
        <taxon>Actinomadura</taxon>
    </lineage>
</organism>
<reference evidence="2" key="1">
    <citation type="submission" date="2021-03" db="EMBL/GenBank/DDBJ databases">
        <authorList>
            <person name="Kanchanasin P."/>
            <person name="Saeng-In P."/>
            <person name="Phongsopitanun W."/>
            <person name="Yuki M."/>
            <person name="Kudo T."/>
            <person name="Ohkuma M."/>
            <person name="Tanasupawat S."/>
        </authorList>
    </citation>
    <scope>NUCLEOTIDE SEQUENCE</scope>
    <source>
        <strain evidence="2">GKU 128</strain>
    </source>
</reference>
<keyword evidence="1" id="KW-0812">Transmembrane</keyword>
<dbReference type="AlphaFoldDB" id="A0A939T4C3"/>
<accession>A0A939T4C3</accession>
<keyword evidence="1" id="KW-1133">Transmembrane helix</keyword>
<proteinExistence type="predicted"/>
<keyword evidence="3" id="KW-1185">Reference proteome</keyword>
<gene>
    <name evidence="2" type="ORF">J4573_19450</name>
</gene>
<evidence type="ECO:0000313" key="3">
    <source>
        <dbReference type="Proteomes" id="UP000669179"/>
    </source>
</evidence>
<sequence>MYHRFPAGGLAPSACGATSVAGMPFLGWQAVWIGVAAFTLMSMAAAVWRALPRRGR</sequence>
<dbReference type="RefSeq" id="WP_208257149.1">
    <property type="nucleotide sequence ID" value="NZ_JAGEOJ010000007.1"/>
</dbReference>
<comment type="caution">
    <text evidence="2">The sequence shown here is derived from an EMBL/GenBank/DDBJ whole genome shotgun (WGS) entry which is preliminary data.</text>
</comment>